<dbReference type="AlphaFoldDB" id="A0A834ISM6"/>
<reference evidence="1" key="1">
    <citation type="submission" date="2020-08" db="EMBL/GenBank/DDBJ databases">
        <title>Genome sequencing and assembly of the red palm weevil Rhynchophorus ferrugineus.</title>
        <authorList>
            <person name="Dias G.B."/>
            <person name="Bergman C.M."/>
            <person name="Manee M."/>
        </authorList>
    </citation>
    <scope>NUCLEOTIDE SEQUENCE</scope>
    <source>
        <strain evidence="1">AA-2017</strain>
        <tissue evidence="1">Whole larva</tissue>
    </source>
</reference>
<accession>A0A834ISM6</accession>
<evidence type="ECO:0000313" key="2">
    <source>
        <dbReference type="Proteomes" id="UP000625711"/>
    </source>
</evidence>
<keyword evidence="2" id="KW-1185">Reference proteome</keyword>
<sequence>MHLPICNKFISNQKETRVTDEEYARRQCHGTASGASFSLPTTPWQTGRPRRLRSESSITVTVELLFGLFWFRLLSMRTFQCQNTDRRRIVYVTGEYLAQLFVIKASCVCRKTV</sequence>
<dbReference type="EMBL" id="JAACXV010000024">
    <property type="protein sequence ID" value="KAF7286554.1"/>
    <property type="molecule type" value="Genomic_DNA"/>
</dbReference>
<dbReference type="Proteomes" id="UP000625711">
    <property type="component" value="Unassembled WGS sequence"/>
</dbReference>
<name>A0A834ISM6_RHYFE</name>
<proteinExistence type="predicted"/>
<protein>
    <submittedName>
        <fullName evidence="1">Uncharacterized protein</fullName>
    </submittedName>
</protein>
<comment type="caution">
    <text evidence="1">The sequence shown here is derived from an EMBL/GenBank/DDBJ whole genome shotgun (WGS) entry which is preliminary data.</text>
</comment>
<gene>
    <name evidence="1" type="ORF">GWI33_004953</name>
</gene>
<evidence type="ECO:0000313" key="1">
    <source>
        <dbReference type="EMBL" id="KAF7286554.1"/>
    </source>
</evidence>
<organism evidence="1 2">
    <name type="scientific">Rhynchophorus ferrugineus</name>
    <name type="common">Red palm weevil</name>
    <name type="synonym">Curculio ferrugineus</name>
    <dbReference type="NCBI Taxonomy" id="354439"/>
    <lineage>
        <taxon>Eukaryota</taxon>
        <taxon>Metazoa</taxon>
        <taxon>Ecdysozoa</taxon>
        <taxon>Arthropoda</taxon>
        <taxon>Hexapoda</taxon>
        <taxon>Insecta</taxon>
        <taxon>Pterygota</taxon>
        <taxon>Neoptera</taxon>
        <taxon>Endopterygota</taxon>
        <taxon>Coleoptera</taxon>
        <taxon>Polyphaga</taxon>
        <taxon>Cucujiformia</taxon>
        <taxon>Curculionidae</taxon>
        <taxon>Dryophthorinae</taxon>
        <taxon>Rhynchophorus</taxon>
    </lineage>
</organism>